<dbReference type="AlphaFoldDB" id="A0A0A9CFJ3"/>
<reference evidence="1" key="1">
    <citation type="submission" date="2014-09" db="EMBL/GenBank/DDBJ databases">
        <authorList>
            <person name="Magalhaes I.L.F."/>
            <person name="Oliveira U."/>
            <person name="Santos F.R."/>
            <person name="Vidigal T.H.D.A."/>
            <person name="Brescovit A.D."/>
            <person name="Santos A.J."/>
        </authorList>
    </citation>
    <scope>NUCLEOTIDE SEQUENCE</scope>
    <source>
        <tissue evidence="1">Shoot tissue taken approximately 20 cm above the soil surface</tissue>
    </source>
</reference>
<protein>
    <submittedName>
        <fullName evidence="1">Uncharacterized protein</fullName>
    </submittedName>
</protein>
<evidence type="ECO:0000313" key="1">
    <source>
        <dbReference type="EMBL" id="JAD73228.1"/>
    </source>
</evidence>
<organism evidence="1">
    <name type="scientific">Arundo donax</name>
    <name type="common">Giant reed</name>
    <name type="synonym">Donax arundinaceus</name>
    <dbReference type="NCBI Taxonomy" id="35708"/>
    <lineage>
        <taxon>Eukaryota</taxon>
        <taxon>Viridiplantae</taxon>
        <taxon>Streptophyta</taxon>
        <taxon>Embryophyta</taxon>
        <taxon>Tracheophyta</taxon>
        <taxon>Spermatophyta</taxon>
        <taxon>Magnoliopsida</taxon>
        <taxon>Liliopsida</taxon>
        <taxon>Poales</taxon>
        <taxon>Poaceae</taxon>
        <taxon>PACMAD clade</taxon>
        <taxon>Arundinoideae</taxon>
        <taxon>Arundineae</taxon>
        <taxon>Arundo</taxon>
    </lineage>
</organism>
<proteinExistence type="predicted"/>
<name>A0A0A9CFJ3_ARUDO</name>
<accession>A0A0A9CFJ3</accession>
<sequence>MYLAFDLIWNQISDFNISHWIPLLPQRNQFDQTDRNQYL</sequence>
<dbReference type="EMBL" id="GBRH01224667">
    <property type="protein sequence ID" value="JAD73228.1"/>
    <property type="molecule type" value="Transcribed_RNA"/>
</dbReference>
<reference evidence="1" key="2">
    <citation type="journal article" date="2015" name="Data Brief">
        <title>Shoot transcriptome of the giant reed, Arundo donax.</title>
        <authorList>
            <person name="Barrero R.A."/>
            <person name="Guerrero F.D."/>
            <person name="Moolhuijzen P."/>
            <person name="Goolsby J.A."/>
            <person name="Tidwell J."/>
            <person name="Bellgard S.E."/>
            <person name="Bellgard M.I."/>
        </authorList>
    </citation>
    <scope>NUCLEOTIDE SEQUENCE</scope>
    <source>
        <tissue evidence="1">Shoot tissue taken approximately 20 cm above the soil surface</tissue>
    </source>
</reference>